<keyword evidence="8" id="KW-1185">Reference proteome</keyword>
<dbReference type="Gene3D" id="1.20.1560.10">
    <property type="entry name" value="ABC transporter type 1, transmembrane domain"/>
    <property type="match status" value="1"/>
</dbReference>
<sequence>MHIPLHAYSRLLRTYLAHQRTCVLLLSFLLFLTIGLQLLNPRVLQLFLDGAVHKAPLSILSLLGLLFLLVGLVSQGLSGLATYLSESVAWQATNSLREDLAEHCLRLDMPFHNAHSPGEMISRLDGDVTSLANFFSQFVIRVLGNLLLLLGILLVLFFVDWRLGLGLTLYTLLVLFILKRTRNLAMTYSLAHKEQQTQLYGYLEERLSCLDNISSSGATTSILQGFYERMRGWYALYRSWGSSTASRLARLRSPWLAARFWLWGWVHTSLA</sequence>
<organism evidence="7 8">
    <name type="scientific">Ktedonobacter robiniae</name>
    <dbReference type="NCBI Taxonomy" id="2778365"/>
    <lineage>
        <taxon>Bacteria</taxon>
        <taxon>Bacillati</taxon>
        <taxon>Chloroflexota</taxon>
        <taxon>Ktedonobacteria</taxon>
        <taxon>Ktedonobacterales</taxon>
        <taxon>Ktedonobacteraceae</taxon>
        <taxon>Ktedonobacter</taxon>
    </lineage>
</organism>
<comment type="subcellular location">
    <subcellularLocation>
        <location evidence="1">Cell membrane</location>
        <topology evidence="1">Multi-pass membrane protein</topology>
    </subcellularLocation>
</comment>
<accession>A0ABQ3V4P4</accession>
<feature type="transmembrane region" description="Helical" evidence="5">
    <location>
        <begin position="163"/>
        <end position="178"/>
    </location>
</feature>
<comment type="caution">
    <text evidence="7">The sequence shown here is derived from an EMBL/GenBank/DDBJ whole genome shotgun (WGS) entry which is preliminary data.</text>
</comment>
<dbReference type="InterPro" id="IPR011527">
    <property type="entry name" value="ABC1_TM_dom"/>
</dbReference>
<dbReference type="PROSITE" id="PS50929">
    <property type="entry name" value="ABC_TM1F"/>
    <property type="match status" value="1"/>
</dbReference>
<evidence type="ECO:0000259" key="6">
    <source>
        <dbReference type="PROSITE" id="PS50929"/>
    </source>
</evidence>
<keyword evidence="2 5" id="KW-0812">Transmembrane</keyword>
<evidence type="ECO:0000256" key="3">
    <source>
        <dbReference type="ARBA" id="ARBA00022989"/>
    </source>
</evidence>
<evidence type="ECO:0000256" key="2">
    <source>
        <dbReference type="ARBA" id="ARBA00022692"/>
    </source>
</evidence>
<evidence type="ECO:0000256" key="4">
    <source>
        <dbReference type="ARBA" id="ARBA00023136"/>
    </source>
</evidence>
<dbReference type="InterPro" id="IPR039421">
    <property type="entry name" value="Type_1_exporter"/>
</dbReference>
<gene>
    <name evidence="7" type="ORF">KSB_86240</name>
</gene>
<dbReference type="EMBL" id="BNJG01000004">
    <property type="protein sequence ID" value="GHO60149.1"/>
    <property type="molecule type" value="Genomic_DNA"/>
</dbReference>
<dbReference type="PANTHER" id="PTHR43394">
    <property type="entry name" value="ATP-DEPENDENT PERMEASE MDL1, MITOCHONDRIAL"/>
    <property type="match status" value="1"/>
</dbReference>
<dbReference type="SUPFAM" id="SSF90123">
    <property type="entry name" value="ABC transporter transmembrane region"/>
    <property type="match status" value="1"/>
</dbReference>
<feature type="transmembrane region" description="Helical" evidence="5">
    <location>
        <begin position="59"/>
        <end position="84"/>
    </location>
</feature>
<feature type="domain" description="ABC transmembrane type-1" evidence="6">
    <location>
        <begin position="24"/>
        <end position="245"/>
    </location>
</feature>
<reference evidence="7 8" key="1">
    <citation type="journal article" date="2021" name="Int. J. Syst. Evol. Microbiol.">
        <title>Reticulibacter mediterranei gen. nov., sp. nov., within the new family Reticulibacteraceae fam. nov., and Ktedonospora formicarum gen. nov., sp. nov., Ktedonobacter robiniae sp. nov., Dictyobacter formicarum sp. nov. and Dictyobacter arantiisoli sp. nov., belonging to the class Ktedonobacteria.</title>
        <authorList>
            <person name="Yabe S."/>
            <person name="Zheng Y."/>
            <person name="Wang C.M."/>
            <person name="Sakai Y."/>
            <person name="Abe K."/>
            <person name="Yokota A."/>
            <person name="Donadio S."/>
            <person name="Cavaletti L."/>
            <person name="Monciardini P."/>
        </authorList>
    </citation>
    <scope>NUCLEOTIDE SEQUENCE [LARGE SCALE GENOMIC DNA]</scope>
    <source>
        <strain evidence="7 8">SOSP1-30</strain>
    </source>
</reference>
<dbReference type="Pfam" id="PF00664">
    <property type="entry name" value="ABC_membrane"/>
    <property type="match status" value="1"/>
</dbReference>
<proteinExistence type="predicted"/>
<feature type="transmembrane region" description="Helical" evidence="5">
    <location>
        <begin position="138"/>
        <end position="157"/>
    </location>
</feature>
<evidence type="ECO:0000256" key="5">
    <source>
        <dbReference type="SAM" id="Phobius"/>
    </source>
</evidence>
<protein>
    <recommendedName>
        <fullName evidence="6">ABC transmembrane type-1 domain-containing protein</fullName>
    </recommendedName>
</protein>
<name>A0ABQ3V4P4_9CHLR</name>
<evidence type="ECO:0000256" key="1">
    <source>
        <dbReference type="ARBA" id="ARBA00004651"/>
    </source>
</evidence>
<evidence type="ECO:0000313" key="7">
    <source>
        <dbReference type="EMBL" id="GHO60149.1"/>
    </source>
</evidence>
<evidence type="ECO:0000313" key="8">
    <source>
        <dbReference type="Proteomes" id="UP000654345"/>
    </source>
</evidence>
<keyword evidence="3 5" id="KW-1133">Transmembrane helix</keyword>
<dbReference type="Proteomes" id="UP000654345">
    <property type="component" value="Unassembled WGS sequence"/>
</dbReference>
<dbReference type="InterPro" id="IPR036640">
    <property type="entry name" value="ABC1_TM_sf"/>
</dbReference>
<dbReference type="RefSeq" id="WP_201376316.1">
    <property type="nucleotide sequence ID" value="NZ_BNJG01000004.1"/>
</dbReference>
<dbReference type="PANTHER" id="PTHR43394:SF1">
    <property type="entry name" value="ATP-BINDING CASSETTE SUB-FAMILY B MEMBER 10, MITOCHONDRIAL"/>
    <property type="match status" value="1"/>
</dbReference>
<feature type="transmembrane region" description="Helical" evidence="5">
    <location>
        <begin position="21"/>
        <end position="39"/>
    </location>
</feature>
<keyword evidence="4 5" id="KW-0472">Membrane</keyword>